<proteinExistence type="evidence at protein level"/>
<evidence type="ECO:0000313" key="12">
    <source>
        <dbReference type="Proteomes" id="UP000001940"/>
    </source>
</evidence>
<dbReference type="FunFam" id="1.10.240.10:FF:000001">
    <property type="entry name" value="Tyrosine--tRNA ligase"/>
    <property type="match status" value="1"/>
</dbReference>
<evidence type="ECO:0000256" key="4">
    <source>
        <dbReference type="ARBA" id="ARBA00022840"/>
    </source>
</evidence>
<keyword evidence="7 10" id="KW-0030">Aminoacyl-tRNA synthetase</keyword>
<dbReference type="HOGENOM" id="CLU_024003_0_0_1"/>
<evidence type="ECO:0000313" key="13">
    <source>
        <dbReference type="WormBase" id="K08F11.4a"/>
    </source>
</evidence>
<keyword evidence="14" id="KW-1267">Proteomics identification</keyword>
<name>H2KZL6_CAEEL</name>
<evidence type="ECO:0000256" key="3">
    <source>
        <dbReference type="ARBA" id="ARBA00022741"/>
    </source>
</evidence>
<dbReference type="InParanoid" id="H2KZL6"/>
<dbReference type="Pfam" id="PF00579">
    <property type="entry name" value="tRNA-synt_1b"/>
    <property type="match status" value="1"/>
</dbReference>
<dbReference type="PeptideAtlas" id="H2KZL6"/>
<dbReference type="STRING" id="6239.K08F11.4a.1"/>
<dbReference type="EC" id="6.1.1.1" evidence="1 10"/>
<dbReference type="PANTHER" id="PTHR11766">
    <property type="entry name" value="TYROSYL-TRNA SYNTHETASE"/>
    <property type="match status" value="1"/>
</dbReference>
<dbReference type="InterPro" id="IPR036986">
    <property type="entry name" value="S4_RNA-bd_sf"/>
</dbReference>
<accession>H2KZL6</accession>
<keyword evidence="6 10" id="KW-0648">Protein biosynthesis</keyword>
<dbReference type="ExpressionAtlas" id="H2KZL6">
    <property type="expression patterns" value="baseline"/>
</dbReference>
<keyword evidence="5" id="KW-0694">RNA-binding</keyword>
<evidence type="ECO:0007829" key="14">
    <source>
        <dbReference type="PeptideAtlas" id="H2KZL6"/>
    </source>
</evidence>
<dbReference type="CTD" id="177237"/>
<dbReference type="AGR" id="WB:WBGene00006968"/>
<dbReference type="PaxDb" id="6239-K08F11.4a"/>
<dbReference type="GO" id="GO:0003723">
    <property type="term" value="F:RNA binding"/>
    <property type="evidence" value="ECO:0007669"/>
    <property type="project" value="UniProtKB-KW"/>
</dbReference>
<dbReference type="GO" id="GO:0043039">
    <property type="term" value="P:tRNA aminoacylation"/>
    <property type="evidence" value="ECO:0000318"/>
    <property type="project" value="GO_Central"/>
</dbReference>
<evidence type="ECO:0000256" key="8">
    <source>
        <dbReference type="ARBA" id="ARBA00033323"/>
    </source>
</evidence>
<organism evidence="11 12">
    <name type="scientific">Caenorhabditis elegans</name>
    <dbReference type="NCBI Taxonomy" id="6239"/>
    <lineage>
        <taxon>Eukaryota</taxon>
        <taxon>Metazoa</taxon>
        <taxon>Ecdysozoa</taxon>
        <taxon>Nematoda</taxon>
        <taxon>Chromadorea</taxon>
        <taxon>Rhabditida</taxon>
        <taxon>Rhabditina</taxon>
        <taxon>Rhabditomorpha</taxon>
        <taxon>Rhabditoidea</taxon>
        <taxon>Rhabditidae</taxon>
        <taxon>Peloderinae</taxon>
        <taxon>Caenorhabditis</taxon>
    </lineage>
</organism>
<dbReference type="PROSITE" id="PS00178">
    <property type="entry name" value="AA_TRNA_LIGASE_I"/>
    <property type="match status" value="1"/>
</dbReference>
<dbReference type="EMBL" id="BX284604">
    <property type="protein sequence ID" value="CCD68724.1"/>
    <property type="molecule type" value="Genomic_DNA"/>
</dbReference>
<dbReference type="Gene3D" id="1.10.240.10">
    <property type="entry name" value="Tyrosyl-Transfer RNA Synthetase"/>
    <property type="match status" value="1"/>
</dbReference>
<dbReference type="FunCoup" id="H2KZL6">
    <property type="interactions" value="2685"/>
</dbReference>
<dbReference type="OrthoDB" id="337870at2759"/>
<comment type="similarity">
    <text evidence="10">Belongs to the class-I aminoacyl-tRNA synthetase family.</text>
</comment>
<evidence type="ECO:0000256" key="2">
    <source>
        <dbReference type="ARBA" id="ARBA00022598"/>
    </source>
</evidence>
<dbReference type="GeneID" id="177237"/>
<protein>
    <recommendedName>
        <fullName evidence="1 10">Tyrosine--tRNA ligase</fullName>
        <ecNumber evidence="1 10">6.1.1.1</ecNumber>
    </recommendedName>
    <alternativeName>
        <fullName evidence="8 10">Tyrosyl-tRNA synthetase</fullName>
    </alternativeName>
</protein>
<dbReference type="InterPro" id="IPR002307">
    <property type="entry name" value="Tyr-tRNA-ligase"/>
</dbReference>
<evidence type="ECO:0000256" key="7">
    <source>
        <dbReference type="ARBA" id="ARBA00023146"/>
    </source>
</evidence>
<gene>
    <name evidence="11 13" type="primary">yars-2</name>
    <name evidence="13" type="synonym">yars-1</name>
    <name evidence="11" type="ORF">CELE_K08F11.4</name>
    <name evidence="13" type="ORF">K08F11.4</name>
</gene>
<evidence type="ECO:0000256" key="5">
    <source>
        <dbReference type="ARBA" id="ARBA00022884"/>
    </source>
</evidence>
<dbReference type="OMA" id="IIARFHD"/>
<dbReference type="PRINTS" id="PR01040">
    <property type="entry name" value="TRNASYNTHTYR"/>
</dbReference>
<dbReference type="PhylomeDB" id="H2KZL6"/>
<reference evidence="11 12" key="1">
    <citation type="journal article" date="1998" name="Science">
        <title>Genome sequence of the nematode C. elegans: a platform for investigating biology.</title>
        <authorList>
            <consortium name="The C. elegans sequencing consortium"/>
            <person name="Sulson J.E."/>
            <person name="Waterston R."/>
        </authorList>
    </citation>
    <scope>NUCLEOTIDE SEQUENCE [LARGE SCALE GENOMIC DNA]</scope>
    <source>
        <strain evidence="11 12">Bristol N2</strain>
    </source>
</reference>
<dbReference type="Bgee" id="WBGene00006968">
    <property type="expression patterns" value="Expressed in adult organism and 3 other cell types or tissues"/>
</dbReference>
<evidence type="ECO:0000313" key="11">
    <source>
        <dbReference type="EMBL" id="CCD68724.1"/>
    </source>
</evidence>
<dbReference type="GO" id="GO:0005739">
    <property type="term" value="C:mitochondrion"/>
    <property type="evidence" value="ECO:0000318"/>
    <property type="project" value="GO_Central"/>
</dbReference>
<evidence type="ECO:0000256" key="1">
    <source>
        <dbReference type="ARBA" id="ARBA00013160"/>
    </source>
</evidence>
<evidence type="ECO:0000256" key="9">
    <source>
        <dbReference type="ARBA" id="ARBA00048248"/>
    </source>
</evidence>
<keyword evidence="4 10" id="KW-0067">ATP-binding</keyword>
<dbReference type="NCBIfam" id="TIGR00234">
    <property type="entry name" value="tyrS"/>
    <property type="match status" value="1"/>
</dbReference>
<sequence length="447" mass="50088">MFNSKRIGNVALKTVRAPRESSFVDYITDLNARKQLQHSYPTDLLSKCSEDLRQLPPYVYAGFDPTAESLHIGNLLILVNLIRAQQFGIRPIALIGEFTASIGDPSGKKSERGLLAGDVIMHNSRKVTDQICKIFENAPGSSEKPIIVNNNDWLGKISLRDFLRECKNMQVGKMLRMNTIKNRLEVGLSYTEFSYQTMQAFDWYTLSEKYGCRFQLGGYDQLGHLDFGAHYIKKMMNQAFAAGVCFPILTDSTGAKLGKSEGGGALWLDATKTSPFHFYQFFAQLHDDKAEELLLLFSLQDIEHIRDVLKNHRSNLGQWIAQRELAAEITRIVHGKEGLEVAMRCTKAMFGAKKADLSGLSRSEVLQLFRTTIDLKKENVATMGQLADASRLGSGKGHLLMQQGAFSVNGEKKRSPSESIADVFLENASDLTLVCWGKRGYQLVRWV</sequence>
<dbReference type="Gene3D" id="3.40.50.620">
    <property type="entry name" value="HUPs"/>
    <property type="match status" value="1"/>
</dbReference>
<dbReference type="CDD" id="cd00805">
    <property type="entry name" value="TyrRS_core"/>
    <property type="match status" value="1"/>
</dbReference>
<evidence type="ECO:0000256" key="6">
    <source>
        <dbReference type="ARBA" id="ARBA00022917"/>
    </source>
</evidence>
<dbReference type="AlphaFoldDB" id="H2KZL6"/>
<dbReference type="GO" id="GO:0006437">
    <property type="term" value="P:tyrosyl-tRNA aminoacylation"/>
    <property type="evidence" value="ECO:0007669"/>
    <property type="project" value="InterPro"/>
</dbReference>
<keyword evidence="2 10" id="KW-0436">Ligase</keyword>
<evidence type="ECO:0000256" key="10">
    <source>
        <dbReference type="RuleBase" id="RU361234"/>
    </source>
</evidence>
<dbReference type="SMR" id="H2KZL6"/>
<dbReference type="eggNOG" id="KOG2623">
    <property type="taxonomic scope" value="Eukaryota"/>
</dbReference>
<dbReference type="FunFam" id="3.40.50.620:FF:000287">
    <property type="entry name" value="Tyrosine--tRNA ligase"/>
    <property type="match status" value="1"/>
</dbReference>
<dbReference type="SUPFAM" id="SSF52374">
    <property type="entry name" value="Nucleotidylyl transferase"/>
    <property type="match status" value="1"/>
</dbReference>
<dbReference type="Gene3D" id="3.10.290.10">
    <property type="entry name" value="RNA-binding S4 domain"/>
    <property type="match status" value="1"/>
</dbReference>
<dbReference type="GO" id="GO:0005524">
    <property type="term" value="F:ATP binding"/>
    <property type="evidence" value="ECO:0007669"/>
    <property type="project" value="UniProtKB-KW"/>
</dbReference>
<dbReference type="InterPro" id="IPR001412">
    <property type="entry name" value="aa-tRNA-synth_I_CS"/>
</dbReference>
<dbReference type="RefSeq" id="NP_741382.1">
    <property type="nucleotide sequence ID" value="NM_171324.5"/>
</dbReference>
<dbReference type="InterPro" id="IPR014729">
    <property type="entry name" value="Rossmann-like_a/b/a_fold"/>
</dbReference>
<dbReference type="WormBase" id="K08F11.4a">
    <property type="protein sequence ID" value="CE29515"/>
    <property type="gene ID" value="WBGene00006968"/>
    <property type="gene designation" value="yars-2"/>
</dbReference>
<dbReference type="PANTHER" id="PTHR11766:SF0">
    <property type="entry name" value="TYROSINE--TRNA LIGASE, MITOCHONDRIAL"/>
    <property type="match status" value="1"/>
</dbReference>
<dbReference type="GO" id="GO:0005829">
    <property type="term" value="C:cytosol"/>
    <property type="evidence" value="ECO:0000318"/>
    <property type="project" value="GO_Central"/>
</dbReference>
<keyword evidence="12" id="KW-1185">Reference proteome</keyword>
<dbReference type="Proteomes" id="UP000001940">
    <property type="component" value="Chromosome IV"/>
</dbReference>
<comment type="catalytic activity">
    <reaction evidence="9 10">
        <text>tRNA(Tyr) + L-tyrosine + ATP = L-tyrosyl-tRNA(Tyr) + AMP + diphosphate + H(+)</text>
        <dbReference type="Rhea" id="RHEA:10220"/>
        <dbReference type="Rhea" id="RHEA-COMP:9706"/>
        <dbReference type="Rhea" id="RHEA-COMP:9707"/>
        <dbReference type="ChEBI" id="CHEBI:15378"/>
        <dbReference type="ChEBI" id="CHEBI:30616"/>
        <dbReference type="ChEBI" id="CHEBI:33019"/>
        <dbReference type="ChEBI" id="CHEBI:58315"/>
        <dbReference type="ChEBI" id="CHEBI:78442"/>
        <dbReference type="ChEBI" id="CHEBI:78536"/>
        <dbReference type="ChEBI" id="CHEBI:456215"/>
        <dbReference type="EC" id="6.1.1.1"/>
    </reaction>
</comment>
<dbReference type="InterPro" id="IPR024088">
    <property type="entry name" value="Tyr-tRNA-ligase_bac-type"/>
</dbReference>
<dbReference type="GO" id="GO:0004831">
    <property type="term" value="F:tyrosine-tRNA ligase activity"/>
    <property type="evidence" value="ECO:0000318"/>
    <property type="project" value="GO_Central"/>
</dbReference>
<keyword evidence="3 10" id="KW-0547">Nucleotide-binding</keyword>
<dbReference type="InterPro" id="IPR002305">
    <property type="entry name" value="aa-tRNA-synth_Ic"/>
</dbReference>